<name>A0AAV7IF24_COTGL</name>
<organism evidence="1 2">
    <name type="scientific">Cotesia glomerata</name>
    <name type="common">Lepidopteran parasitic wasp</name>
    <name type="synonym">Apanteles glomeratus</name>
    <dbReference type="NCBI Taxonomy" id="32391"/>
    <lineage>
        <taxon>Eukaryota</taxon>
        <taxon>Metazoa</taxon>
        <taxon>Ecdysozoa</taxon>
        <taxon>Arthropoda</taxon>
        <taxon>Hexapoda</taxon>
        <taxon>Insecta</taxon>
        <taxon>Pterygota</taxon>
        <taxon>Neoptera</taxon>
        <taxon>Endopterygota</taxon>
        <taxon>Hymenoptera</taxon>
        <taxon>Apocrita</taxon>
        <taxon>Ichneumonoidea</taxon>
        <taxon>Braconidae</taxon>
        <taxon>Microgastrinae</taxon>
        <taxon>Cotesia</taxon>
    </lineage>
</organism>
<protein>
    <submittedName>
        <fullName evidence="1">Uncharacterized protein</fullName>
    </submittedName>
</protein>
<proteinExistence type="predicted"/>
<dbReference type="InterPro" id="IPR039190">
    <property type="entry name" value="TTC14"/>
</dbReference>
<sequence>MDSMDPRLVGQALNYHGQQLQKVWEGERNENELAMLNLKDPSFEIYQQRQKTLSFGDRGKRLKLQQFIAKKADTLYDKSNLDKSAEPIKQELGDEEFYATMPGLDSFVTMEKSQRIKNFLESLVAGDIIFAQIMGKSSTGLLLKVLCNCSDCPRVVGDLGIKALILNSATVPAVDKKGVTRGYLANDLVCVVVSEVNVDAERIVAVMNVSPRDGQAPHPPMGLIHSEDLPEAYKWQAIGIT</sequence>
<reference evidence="1 2" key="1">
    <citation type="journal article" date="2021" name="J. Hered.">
        <title>A chromosome-level genome assembly of the parasitoid wasp, Cotesia glomerata (Hymenoptera: Braconidae).</title>
        <authorList>
            <person name="Pinto B.J."/>
            <person name="Weis J.J."/>
            <person name="Gamble T."/>
            <person name="Ode P.J."/>
            <person name="Paul R."/>
            <person name="Zaspel J.M."/>
        </authorList>
    </citation>
    <scope>NUCLEOTIDE SEQUENCE [LARGE SCALE GENOMIC DNA]</scope>
    <source>
        <strain evidence="1">CgM1</strain>
    </source>
</reference>
<dbReference type="EMBL" id="JAHXZJ010001864">
    <property type="protein sequence ID" value="KAH0549009.1"/>
    <property type="molecule type" value="Genomic_DNA"/>
</dbReference>
<keyword evidence="2" id="KW-1185">Reference proteome</keyword>
<dbReference type="PANTHER" id="PTHR23184:SF9">
    <property type="entry name" value="TETRATRICOPEPTIDE REPEAT PROTEIN 14"/>
    <property type="match status" value="1"/>
</dbReference>
<evidence type="ECO:0000313" key="2">
    <source>
        <dbReference type="Proteomes" id="UP000826195"/>
    </source>
</evidence>
<dbReference type="Proteomes" id="UP000826195">
    <property type="component" value="Unassembled WGS sequence"/>
</dbReference>
<dbReference type="PANTHER" id="PTHR23184">
    <property type="entry name" value="TETRATRICOPEPTIDE REPEAT PROTEIN 14"/>
    <property type="match status" value="1"/>
</dbReference>
<accession>A0AAV7IF24</accession>
<gene>
    <name evidence="1" type="ORF">KQX54_005098</name>
</gene>
<comment type="caution">
    <text evidence="1">The sequence shown here is derived from an EMBL/GenBank/DDBJ whole genome shotgun (WGS) entry which is preliminary data.</text>
</comment>
<evidence type="ECO:0000313" key="1">
    <source>
        <dbReference type="EMBL" id="KAH0549009.1"/>
    </source>
</evidence>
<dbReference type="AlphaFoldDB" id="A0AAV7IF24"/>